<reference evidence="1 2" key="1">
    <citation type="submission" date="2024-02" db="EMBL/GenBank/DDBJ databases">
        <authorList>
            <person name="Chen Y."/>
            <person name="Shah S."/>
            <person name="Dougan E. K."/>
            <person name="Thang M."/>
            <person name="Chan C."/>
        </authorList>
    </citation>
    <scope>NUCLEOTIDE SEQUENCE [LARGE SCALE GENOMIC DNA]</scope>
</reference>
<gene>
    <name evidence="1" type="ORF">CCMP2556_LOCUS3180</name>
</gene>
<evidence type="ECO:0000313" key="1">
    <source>
        <dbReference type="EMBL" id="CAK8993283.1"/>
    </source>
</evidence>
<keyword evidence="2" id="KW-1185">Reference proteome</keyword>
<evidence type="ECO:0000313" key="2">
    <source>
        <dbReference type="Proteomes" id="UP001642484"/>
    </source>
</evidence>
<dbReference type="EMBL" id="CAXAMN010001225">
    <property type="protein sequence ID" value="CAK8993283.1"/>
    <property type="molecule type" value="Genomic_DNA"/>
</dbReference>
<protein>
    <submittedName>
        <fullName evidence="1">Uncharacterized protein</fullName>
    </submittedName>
</protein>
<dbReference type="Proteomes" id="UP001642484">
    <property type="component" value="Unassembled WGS sequence"/>
</dbReference>
<sequence>MNQFWSCVIEPLTPRWAAHFEDFLEVVRRDGSKCPSLAVTLLRVVRTNWTSRRGLKSAEALALSMRLGGSLAQVEVELTLLQQEVALRKPTCHLEAWLPALELMEAASLGGEFVATLLNHAGIHDLLQVLSQKPFGEWPFQQLVLAHAREMCQRYYALATRKDATKLLDRIEQVADVSQAFCVPLLADLVETPSLGWRKAIEDEACLRLPAWRRFSQLHGPQIDVFMLVSIVLVDIWRVLLLGFFWFLNRGASDPRLEGFYLQLRQELEENYRRLCSLEFSLADCIVLSEEGPFQAALLHFSVQRPGLSELGGELRALRRGKEKIKCFRTLATWHPKLAQQLEGSLKEVESLELAWGHAPACELRTRCQALLREAPDPRVLKALDMSPIIRTAVLEGMNVSMEVSIPETVEKIRVAWGGEFASLLSRELNLTRAKELLELGRDRQDCKDTAWLALELRVAPSLGNFQQELFDPEHCKRVEADLQAVVHFAGYSTVLSDLESLLTTLQKRSLLIADESLREFEEQLCEHKSLDWSCCQLSRIQRFSKSHVLGLEVESLEAAALHSIMQQVPLIQMLEEGDRQLDFLQDADRFRQLQVMVRESSADFDGFQVAAVQDLDNLRPFLIGVLMPEAHSLSTLLKALKQHRSTPLKLVARASDLLRVVGLLHTDLSKDVRCRDMELFQEMWRDMADQ</sequence>
<comment type="caution">
    <text evidence="1">The sequence shown here is derived from an EMBL/GenBank/DDBJ whole genome shotgun (WGS) entry which is preliminary data.</text>
</comment>
<proteinExistence type="predicted"/>
<organism evidence="1 2">
    <name type="scientific">Durusdinium trenchii</name>
    <dbReference type="NCBI Taxonomy" id="1381693"/>
    <lineage>
        <taxon>Eukaryota</taxon>
        <taxon>Sar</taxon>
        <taxon>Alveolata</taxon>
        <taxon>Dinophyceae</taxon>
        <taxon>Suessiales</taxon>
        <taxon>Symbiodiniaceae</taxon>
        <taxon>Durusdinium</taxon>
    </lineage>
</organism>
<name>A0ABP0HSV1_9DINO</name>
<accession>A0ABP0HSV1</accession>